<evidence type="ECO:0000256" key="6">
    <source>
        <dbReference type="ARBA" id="ARBA00022737"/>
    </source>
</evidence>
<proteinExistence type="inferred from homology"/>
<keyword evidence="5 15" id="KW-0812">Transmembrane</keyword>
<evidence type="ECO:0000256" key="1">
    <source>
        <dbReference type="ARBA" id="ARBA00004651"/>
    </source>
</evidence>
<dbReference type="Gene3D" id="3.40.50.300">
    <property type="entry name" value="P-loop containing nucleotide triphosphate hydrolases"/>
    <property type="match status" value="2"/>
</dbReference>
<dbReference type="FunFam" id="3.40.50.300:FF:000479">
    <property type="entry name" value="Multidrug resistance protein 1A"/>
    <property type="match status" value="1"/>
</dbReference>
<feature type="domain" description="ABC transporter" evidence="16">
    <location>
        <begin position="430"/>
        <end position="666"/>
    </location>
</feature>
<dbReference type="GO" id="GO:0005886">
    <property type="term" value="C:plasma membrane"/>
    <property type="evidence" value="ECO:0007669"/>
    <property type="project" value="UniProtKB-SubCell"/>
</dbReference>
<dbReference type="Pfam" id="PF00664">
    <property type="entry name" value="ABC_membrane"/>
    <property type="match status" value="2"/>
</dbReference>
<evidence type="ECO:0000256" key="3">
    <source>
        <dbReference type="ARBA" id="ARBA00012191"/>
    </source>
</evidence>
<dbReference type="GO" id="GO:0005743">
    <property type="term" value="C:mitochondrial inner membrane"/>
    <property type="evidence" value="ECO:0007669"/>
    <property type="project" value="TreeGrafter"/>
</dbReference>
<dbReference type="EC" id="7.6.2.2" evidence="3"/>
<dbReference type="CDD" id="cd03249">
    <property type="entry name" value="ABC_MTABC3_MDL1_MDL2"/>
    <property type="match status" value="2"/>
</dbReference>
<dbReference type="GO" id="GO:0016887">
    <property type="term" value="F:ATP hydrolysis activity"/>
    <property type="evidence" value="ECO:0007669"/>
    <property type="project" value="InterPro"/>
</dbReference>
<evidence type="ECO:0000256" key="15">
    <source>
        <dbReference type="SAM" id="Phobius"/>
    </source>
</evidence>
<dbReference type="FunFam" id="3.40.50.300:FF:000251">
    <property type="entry name" value="ABC transporter B family member 19"/>
    <property type="match status" value="1"/>
</dbReference>
<feature type="transmembrane region" description="Helical" evidence="15">
    <location>
        <begin position="737"/>
        <end position="762"/>
    </location>
</feature>
<evidence type="ECO:0000256" key="10">
    <source>
        <dbReference type="ARBA" id="ARBA00022989"/>
    </source>
</evidence>
<keyword evidence="4" id="KW-0813">Transport</keyword>
<dbReference type="InterPro" id="IPR036640">
    <property type="entry name" value="ABC1_TM_sf"/>
</dbReference>
<dbReference type="GO" id="GO:0005524">
    <property type="term" value="F:ATP binding"/>
    <property type="evidence" value="ECO:0007669"/>
    <property type="project" value="UniProtKB-KW"/>
</dbReference>
<feature type="compositionally biased region" description="Basic and acidic residues" evidence="14">
    <location>
        <begin position="50"/>
        <end position="66"/>
    </location>
</feature>
<evidence type="ECO:0000256" key="9">
    <source>
        <dbReference type="ARBA" id="ARBA00022967"/>
    </source>
</evidence>
<evidence type="ECO:0000313" key="19">
    <source>
        <dbReference type="Proteomes" id="UP000494163"/>
    </source>
</evidence>
<dbReference type="PROSITE" id="PS50929">
    <property type="entry name" value="ABC_TM1F"/>
    <property type="match status" value="2"/>
</dbReference>
<keyword evidence="7" id="KW-0547">Nucleotide-binding</keyword>
<dbReference type="GO" id="GO:0015421">
    <property type="term" value="F:ABC-type oligopeptide transporter activity"/>
    <property type="evidence" value="ECO:0007669"/>
    <property type="project" value="TreeGrafter"/>
</dbReference>
<comment type="similarity">
    <text evidence="2">Belongs to the ABC transporter superfamily. ABCB family. Multidrug resistance exporter (TC 3.A.1.201) subfamily.</text>
</comment>
<dbReference type="PANTHER" id="PTHR43394">
    <property type="entry name" value="ATP-DEPENDENT PERMEASE MDL1, MITOCHONDRIAL"/>
    <property type="match status" value="1"/>
</dbReference>
<evidence type="ECO:0000256" key="11">
    <source>
        <dbReference type="ARBA" id="ARBA00023136"/>
    </source>
</evidence>
<dbReference type="Proteomes" id="UP000494163">
    <property type="component" value="Chromosome 2R"/>
</dbReference>
<dbReference type="CDD" id="cd18578">
    <property type="entry name" value="ABC_6TM_Pgp_ABCB1_D2_like"/>
    <property type="match status" value="1"/>
</dbReference>
<dbReference type="FunFam" id="1.20.1560.10:FF:000018">
    <property type="entry name" value="ATP-binding cassette subfamily B member 11"/>
    <property type="match status" value="1"/>
</dbReference>
<evidence type="ECO:0000256" key="7">
    <source>
        <dbReference type="ARBA" id="ARBA00022741"/>
    </source>
</evidence>
<feature type="domain" description="ABC transmembrane type-1" evidence="17">
    <location>
        <begin position="89"/>
        <end position="393"/>
    </location>
</feature>
<feature type="transmembrane region" description="Helical" evidence="15">
    <location>
        <begin position="782"/>
        <end position="805"/>
    </location>
</feature>
<accession>A0A0M3QV22</accession>
<dbReference type="InterPro" id="IPR017871">
    <property type="entry name" value="ABC_transporter-like_CS"/>
</dbReference>
<organism evidence="18 19">
    <name type="scientific">Drosophila busckii</name>
    <name type="common">Fruit fly</name>
    <dbReference type="NCBI Taxonomy" id="30019"/>
    <lineage>
        <taxon>Eukaryota</taxon>
        <taxon>Metazoa</taxon>
        <taxon>Ecdysozoa</taxon>
        <taxon>Arthropoda</taxon>
        <taxon>Hexapoda</taxon>
        <taxon>Insecta</taxon>
        <taxon>Pterygota</taxon>
        <taxon>Neoptera</taxon>
        <taxon>Endopterygota</taxon>
        <taxon>Diptera</taxon>
        <taxon>Brachycera</taxon>
        <taxon>Muscomorpha</taxon>
        <taxon>Ephydroidea</taxon>
        <taxon>Drosophilidae</taxon>
        <taxon>Drosophila</taxon>
    </lineage>
</organism>
<dbReference type="CDD" id="cd18577">
    <property type="entry name" value="ABC_6TM_Pgp_ABCB1_D1_like"/>
    <property type="match status" value="1"/>
</dbReference>
<keyword evidence="12" id="KW-0325">Glycoprotein</keyword>
<feature type="transmembrane region" description="Helical" evidence="15">
    <location>
        <begin position="86"/>
        <end position="109"/>
    </location>
</feature>
<sequence length="1303" mass="144334">MTAMNGASVKDVDDRLSQYKTNIVLGESFGGKDKDHKHFAPNKTKKNSKHDKDDASNGEEEGKPKEDIPPVAFFKMFRYATSTDRILYFIGMVGAIATGLSVPANSYIFGNLANDMIVFTRPLNDSYYKSYSLMDQLLLDSVQQFSLQNTYIGIVMLVCSYLSVTCFNYAAHSQILAIRSKFFRSILHQDMSWYDFNQSGEVASRMNEDLSKMEDGLGEKVVIFVHFIVAFIGSIVLAFVKGWQLSLVCLTSLPVTFIAMGFVAIATSKLAKQEVNVYASASVVAEEALSGVRTVKAFEGEYKEVFAYKEKVIAAKLLNIKRNLFSGIGFGLLWFFIYASYALAFWYGVGLVLKGYDDPYYANYDPGTMITVFFSIMMGSMNIGMASPYLEAFGVAKGACAKVFHIIEKIPEINPIVSRGKALNQPLTTIEFRNVEFQYPTREEVPILQQLNLKIHRGQTIALVGPSGCGKSTCIQLIQRFYDPQGGELLFNGVNIKDIDINWLRERIGVVGQEPVLFGQSIYENIRYGREDATQQQIEAAAAAANAAIFIKKLPQGYHTLVGERGAQLSGGQKQRIAIARALIRDPEILLLDEATSALDTASEAKVQAALEKVSEGRTTIIVAHRLSTVRRADRIVVINAGQVVESGTHQELMQLKNHYFNLVTTQLGEDDDGTMLSPSGDILKNFDIKDEDEEDIKIIQDDLDVTQTKSKKKLGKNEKASTMEVLRMNKPEWKEISLGCVCSIIMGCAMPIFAVLFGSILEVLQSRDPVYVRENTNKYSLYFLIAGIVVGIATFLQIFIFGVAGERLTERLRGFMFEAMLKQEVSWFDDRDNGTGSLCARLSGDAAAVQGATGQRIGTIIQSIATLVLGIVLAMYYEWSLGLLAMAFIPFILVSFYLQRTVMAEENMGNAKIMETTTKLAVEVVSNIRTVVSLGREEMFHRNYIALLKPAVDRSKRNTHYRGIVYGLARSMMFFAYAACMYYGAWCVVNRGLQFGDVFKVSQALIMGTASIASALAFAPNMQKGISAAQTILKFLQRQPLVADKPGVSKQPWHSNGNVIYDKIEFTYPTRKEVQVLKGLLLAVQSGQKVALVGPSGCGKSTCIQLLQRFYDVDAGAVCIDDVDVRELAISNLRMQLGIVSQEPILFDRTIKDNIAYGDNSRMVTDQEVIAAARKSNIHEFISTLPLGYETRMGEKGAQLSGGQKQRIAIARALIRNPKILLLDEATSALDAESEKVVQEALDAAAQGRTTISIAHRLSTIVDSDVIYVFENGVVRESGTHRELLQIRGLYYSLYKLQTGAM</sequence>
<dbReference type="PROSITE" id="PS50893">
    <property type="entry name" value="ABC_TRANSPORTER_2"/>
    <property type="match status" value="2"/>
</dbReference>
<evidence type="ECO:0000259" key="17">
    <source>
        <dbReference type="PROSITE" id="PS50929"/>
    </source>
</evidence>
<dbReference type="GO" id="GO:0090374">
    <property type="term" value="P:oligopeptide export from mitochondrion"/>
    <property type="evidence" value="ECO:0007669"/>
    <property type="project" value="TreeGrafter"/>
</dbReference>
<dbReference type="GO" id="GO:0017085">
    <property type="term" value="P:response to insecticide"/>
    <property type="evidence" value="ECO:0007669"/>
    <property type="project" value="UniProtKB-ARBA"/>
</dbReference>
<comment type="subcellular location">
    <subcellularLocation>
        <location evidence="1">Cell membrane</location>
        <topology evidence="1">Multi-pass membrane protein</topology>
    </subcellularLocation>
</comment>
<evidence type="ECO:0000256" key="13">
    <source>
        <dbReference type="ARBA" id="ARBA00034018"/>
    </source>
</evidence>
<dbReference type="PROSITE" id="PS00211">
    <property type="entry name" value="ABC_TRANSPORTER_1"/>
    <property type="match status" value="2"/>
</dbReference>
<dbReference type="PANTHER" id="PTHR43394:SF27">
    <property type="entry name" value="ATP-DEPENDENT TRANSLOCASE ABCB1-LIKE"/>
    <property type="match status" value="1"/>
</dbReference>
<feature type="transmembrane region" description="Helical" evidence="15">
    <location>
        <begin position="245"/>
        <end position="266"/>
    </location>
</feature>
<gene>
    <name evidence="18" type="ORF">Dbus_chr2Rg1238</name>
</gene>
<comment type="catalytic activity">
    <reaction evidence="13">
        <text>ATP + H2O + xenobioticSide 1 = ADP + phosphate + xenobioticSide 2.</text>
        <dbReference type="EC" id="7.6.2.2"/>
    </reaction>
</comment>
<dbReference type="STRING" id="30019.A0A0M3QV22"/>
<dbReference type="InterPro" id="IPR011527">
    <property type="entry name" value="ABC1_TM_dom"/>
</dbReference>
<feature type="transmembrane region" description="Helical" evidence="15">
    <location>
        <begin position="221"/>
        <end position="239"/>
    </location>
</feature>
<dbReference type="GO" id="GO:0008559">
    <property type="term" value="F:ABC-type xenobiotic transporter activity"/>
    <property type="evidence" value="ECO:0007669"/>
    <property type="project" value="UniProtKB-EC"/>
</dbReference>
<keyword evidence="9" id="KW-1278">Translocase</keyword>
<feature type="domain" description="ABC transporter" evidence="16">
    <location>
        <begin position="1060"/>
        <end position="1298"/>
    </location>
</feature>
<evidence type="ECO:0000256" key="14">
    <source>
        <dbReference type="SAM" id="MobiDB-lite"/>
    </source>
</evidence>
<feature type="transmembrane region" description="Helical" evidence="15">
    <location>
        <begin position="324"/>
        <end position="349"/>
    </location>
</feature>
<keyword evidence="11 15" id="KW-0472">Membrane</keyword>
<feature type="domain" description="ABC transmembrane type-1" evidence="17">
    <location>
        <begin position="739"/>
        <end position="1025"/>
    </location>
</feature>
<evidence type="ECO:0000256" key="4">
    <source>
        <dbReference type="ARBA" id="ARBA00022448"/>
    </source>
</evidence>
<evidence type="ECO:0000256" key="2">
    <source>
        <dbReference type="ARBA" id="ARBA00007577"/>
    </source>
</evidence>
<keyword evidence="10 15" id="KW-1133">Transmembrane helix</keyword>
<evidence type="ECO:0000256" key="12">
    <source>
        <dbReference type="ARBA" id="ARBA00023180"/>
    </source>
</evidence>
<dbReference type="InterPro" id="IPR039421">
    <property type="entry name" value="Type_1_exporter"/>
</dbReference>
<dbReference type="InterPro" id="IPR003593">
    <property type="entry name" value="AAA+_ATPase"/>
</dbReference>
<evidence type="ECO:0000259" key="16">
    <source>
        <dbReference type="PROSITE" id="PS50893"/>
    </source>
</evidence>
<reference evidence="18 19" key="1">
    <citation type="submission" date="2015-08" db="EMBL/GenBank/DDBJ databases">
        <title>Ancestral chromatin configuration constrains chromatin evolution on differentiating sex chromosomes in Drosophila.</title>
        <authorList>
            <person name="Zhou Q."/>
            <person name="Bachtrog D."/>
        </authorList>
    </citation>
    <scope>NUCLEOTIDE SEQUENCE [LARGE SCALE GENOMIC DNA]</scope>
    <source>
        <tissue evidence="18">Whole larvae</tissue>
    </source>
</reference>
<feature type="transmembrane region" description="Helical" evidence="15">
    <location>
        <begin position="858"/>
        <end position="876"/>
    </location>
</feature>
<keyword evidence="8" id="KW-0067">ATP-binding</keyword>
<dbReference type="SUPFAM" id="SSF90123">
    <property type="entry name" value="ABC transporter transmembrane region"/>
    <property type="match status" value="2"/>
</dbReference>
<dbReference type="OMA" id="IGMAAPY"/>
<feature type="transmembrane region" description="Helical" evidence="15">
    <location>
        <begin position="965"/>
        <end position="987"/>
    </location>
</feature>
<dbReference type="Gene3D" id="1.20.1560.10">
    <property type="entry name" value="ABC transporter type 1, transmembrane domain"/>
    <property type="match status" value="1"/>
</dbReference>
<dbReference type="SUPFAM" id="SSF52540">
    <property type="entry name" value="P-loop containing nucleoside triphosphate hydrolases"/>
    <property type="match status" value="2"/>
</dbReference>
<dbReference type="GO" id="GO:0097254">
    <property type="term" value="P:renal tubular secretion"/>
    <property type="evidence" value="ECO:0007669"/>
    <property type="project" value="UniProtKB-ARBA"/>
</dbReference>
<feature type="compositionally biased region" description="Basic residues" evidence="14">
    <location>
        <begin position="39"/>
        <end position="49"/>
    </location>
</feature>
<dbReference type="FunFam" id="1.20.1560.10:FF:000009">
    <property type="entry name" value="ABC transporter B family member 1"/>
    <property type="match status" value="1"/>
</dbReference>
<dbReference type="InterPro" id="IPR027417">
    <property type="entry name" value="P-loop_NTPase"/>
</dbReference>
<dbReference type="OrthoDB" id="6500128at2759"/>
<keyword evidence="19" id="KW-1185">Reference proteome</keyword>
<dbReference type="EMBL" id="CP012524">
    <property type="protein sequence ID" value="ALC41659.1"/>
    <property type="molecule type" value="Genomic_DNA"/>
</dbReference>
<feature type="transmembrane region" description="Helical" evidence="15">
    <location>
        <begin position="369"/>
        <end position="390"/>
    </location>
</feature>
<dbReference type="SMART" id="SM00382">
    <property type="entry name" value="AAA"/>
    <property type="match status" value="2"/>
</dbReference>
<evidence type="ECO:0000256" key="8">
    <source>
        <dbReference type="ARBA" id="ARBA00022840"/>
    </source>
</evidence>
<feature type="region of interest" description="Disordered" evidence="14">
    <location>
        <begin position="27"/>
        <end position="66"/>
    </location>
</feature>
<protein>
    <recommendedName>
        <fullName evidence="3">ABC-type xenobiotic transporter</fullName>
        <ecNumber evidence="3">7.6.2.2</ecNumber>
    </recommendedName>
</protein>
<evidence type="ECO:0000256" key="5">
    <source>
        <dbReference type="ARBA" id="ARBA00022692"/>
    </source>
</evidence>
<feature type="transmembrane region" description="Helical" evidence="15">
    <location>
        <begin position="882"/>
        <end position="899"/>
    </location>
</feature>
<evidence type="ECO:0000313" key="18">
    <source>
        <dbReference type="EMBL" id="ALC41659.1"/>
    </source>
</evidence>
<keyword evidence="6" id="KW-0677">Repeat</keyword>
<feature type="transmembrane region" description="Helical" evidence="15">
    <location>
        <begin position="151"/>
        <end position="171"/>
    </location>
</feature>
<dbReference type="InterPro" id="IPR003439">
    <property type="entry name" value="ABC_transporter-like_ATP-bd"/>
</dbReference>
<dbReference type="Pfam" id="PF00005">
    <property type="entry name" value="ABC_tran"/>
    <property type="match status" value="2"/>
</dbReference>
<name>A0A0M3QV22_DROBS</name>